<evidence type="ECO:0000313" key="3">
    <source>
        <dbReference type="Proteomes" id="UP000054815"/>
    </source>
</evidence>
<organism evidence="2 3">
    <name type="scientific">Trichinella pseudospiralis</name>
    <name type="common">Parasitic roundworm</name>
    <dbReference type="NCBI Taxonomy" id="6337"/>
    <lineage>
        <taxon>Eukaryota</taxon>
        <taxon>Metazoa</taxon>
        <taxon>Ecdysozoa</taxon>
        <taxon>Nematoda</taxon>
        <taxon>Enoplea</taxon>
        <taxon>Dorylaimia</taxon>
        <taxon>Trichinellida</taxon>
        <taxon>Trichinellidae</taxon>
        <taxon>Trichinella</taxon>
    </lineage>
</organism>
<sequence length="96" mass="10667">MPTNIKAFEEGHITKNKPTTKTSNIHARSQVYAHAHALESKNTQLRHLPRTKVRTDLRKIPAAVLTFADLANTLPGEEIHDLTKGTRSSWSAVVSN</sequence>
<dbReference type="Proteomes" id="UP000054815">
    <property type="component" value="Unassembled WGS sequence"/>
</dbReference>
<protein>
    <submittedName>
        <fullName evidence="2">Uncharacterized protein</fullName>
    </submittedName>
</protein>
<feature type="region of interest" description="Disordered" evidence="1">
    <location>
        <begin position="1"/>
        <end position="22"/>
    </location>
</feature>
<evidence type="ECO:0000313" key="2">
    <source>
        <dbReference type="EMBL" id="KRX86726.1"/>
    </source>
</evidence>
<dbReference type="AlphaFoldDB" id="A0A0V0XFG0"/>
<accession>A0A0V0XFG0</accession>
<proteinExistence type="predicted"/>
<evidence type="ECO:0000256" key="1">
    <source>
        <dbReference type="SAM" id="MobiDB-lite"/>
    </source>
</evidence>
<comment type="caution">
    <text evidence="2">The sequence shown here is derived from an EMBL/GenBank/DDBJ whole genome shotgun (WGS) entry which is preliminary data.</text>
</comment>
<name>A0A0V0XFG0_TRIPS</name>
<gene>
    <name evidence="2" type="ORF">T4E_4287</name>
</gene>
<dbReference type="EMBL" id="JYDU01000342">
    <property type="protein sequence ID" value="KRX86726.1"/>
    <property type="molecule type" value="Genomic_DNA"/>
</dbReference>
<reference evidence="2 3" key="1">
    <citation type="submission" date="2015-01" db="EMBL/GenBank/DDBJ databases">
        <title>Evolution of Trichinella species and genotypes.</title>
        <authorList>
            <person name="Korhonen P.K."/>
            <person name="Edoardo P."/>
            <person name="Giuseppe L.R."/>
            <person name="Gasser R.B."/>
        </authorList>
    </citation>
    <scope>NUCLEOTIDE SEQUENCE [LARGE SCALE GENOMIC DNA]</scope>
    <source>
        <strain evidence="2">ISS141</strain>
    </source>
</reference>